<keyword evidence="2" id="KW-1185">Reference proteome</keyword>
<reference evidence="1 2" key="1">
    <citation type="submission" date="2016-11" db="EMBL/GenBank/DDBJ databases">
        <title>Trade-off between light-utilization and light-protection in marine flavobacteria.</title>
        <authorList>
            <person name="Kumagai Y."/>
        </authorList>
    </citation>
    <scope>NUCLEOTIDE SEQUENCE [LARGE SCALE GENOMIC DNA]</scope>
    <source>
        <strain evidence="1 2">NBRC 107741</strain>
    </source>
</reference>
<proteinExistence type="predicted"/>
<organism evidence="1 2">
    <name type="scientific">Aureitalea marina</name>
    <dbReference type="NCBI Taxonomy" id="930804"/>
    <lineage>
        <taxon>Bacteria</taxon>
        <taxon>Pseudomonadati</taxon>
        <taxon>Bacteroidota</taxon>
        <taxon>Flavobacteriia</taxon>
        <taxon>Flavobacteriales</taxon>
        <taxon>Flavobacteriaceae</taxon>
        <taxon>Aureitalea</taxon>
    </lineage>
</organism>
<dbReference type="Proteomes" id="UP000239800">
    <property type="component" value="Unassembled WGS sequence"/>
</dbReference>
<accession>A0A2S7KSK1</accession>
<dbReference type="AlphaFoldDB" id="A0A2S7KSK1"/>
<dbReference type="NCBIfam" id="NF041384">
    <property type="entry name" value="YHS_seleno_dom"/>
    <property type="match status" value="1"/>
</dbReference>
<dbReference type="OrthoDB" id="344729at2"/>
<comment type="caution">
    <text evidence="1">The sequence shown here is derived from an EMBL/GenBank/DDBJ whole genome shotgun (WGS) entry which is preliminary data.</text>
</comment>
<evidence type="ECO:0000313" key="2">
    <source>
        <dbReference type="Proteomes" id="UP000239800"/>
    </source>
</evidence>
<sequence length="145" mass="16521">MRIFILLVLITTSLAAQEHVLVKSGYGAAGYDLISYFEGEPEKGDKAFQAEHQGVSYKFISEEHLKSFKKDPERYLPQYGGYCAYAMALKGDKVGVNPKTFLITGDKLYLFYNKFGVNTLKKWEKENPEQLKQAADVYYKALLDQ</sequence>
<evidence type="ECO:0008006" key="3">
    <source>
        <dbReference type="Google" id="ProtNLM"/>
    </source>
</evidence>
<dbReference type="EMBL" id="MQUB01000001">
    <property type="protein sequence ID" value="PQB05558.1"/>
    <property type="molecule type" value="Genomic_DNA"/>
</dbReference>
<protein>
    <recommendedName>
        <fullName evidence="3">YHS domain-containing protein</fullName>
    </recommendedName>
</protein>
<name>A0A2S7KSK1_9FLAO</name>
<dbReference type="RefSeq" id="WP_104813504.1">
    <property type="nucleotide sequence ID" value="NZ_MQUB01000001.1"/>
</dbReference>
<gene>
    <name evidence="1" type="ORF">BST85_12110</name>
</gene>
<evidence type="ECO:0000313" key="1">
    <source>
        <dbReference type="EMBL" id="PQB05558.1"/>
    </source>
</evidence>